<proteinExistence type="predicted"/>
<dbReference type="InterPro" id="IPR051283">
    <property type="entry name" value="Sec_Metabolite_Acyltrans"/>
</dbReference>
<dbReference type="Proteomes" id="UP001201262">
    <property type="component" value="Unassembled WGS sequence"/>
</dbReference>
<name>A0AAD4PST3_9EURO</name>
<comment type="caution">
    <text evidence="3">The sequence shown here is derived from an EMBL/GenBank/DDBJ whole genome shotgun (WGS) entry which is preliminary data.</text>
</comment>
<dbReference type="AlphaFoldDB" id="A0AAD4PST3"/>
<dbReference type="InterPro" id="IPR023213">
    <property type="entry name" value="CAT-like_dom_sf"/>
</dbReference>
<dbReference type="GO" id="GO:0016746">
    <property type="term" value="F:acyltransferase activity"/>
    <property type="evidence" value="ECO:0007669"/>
    <property type="project" value="UniProtKB-KW"/>
</dbReference>
<keyword evidence="1 3" id="KW-0808">Transferase</keyword>
<sequence>MPKKEVLHIHPFGWETDPEEERYKVTTLDYLTACTYTHYTIFFRLDDADKPKAIDVLKAGLERTLSQTRHLCGTIEKDPAGGHSFVKKKDGTVQFVVQWLDAPEDKSSYPSIDDLEEAHFRSTRLGNLDLWSIPPMAYGEKEEAHPDNSPVTAAFMVNLIRGGLVLIIHQHHYANDVMGWSGLTHQLAENCKAIFNNTAFPTWDPSCLDLSRLIKAEVPEGKKIDGPPTPERHPDHRGTVALLFHLPKSKAAELKRLASPTDDTWISTYDAFSAFIWRTVSRLRAPIFKPDLSQPLFWSEAVDMRRRMHSPKVAPRIQQNVMFAALSPTAPVPQPTAAEVISEWSLSQLASYIRKLTNSVTQENLDQALSVVATVRDKTAMNIRINAHPPMSILQTDHREANITAADFGFGRPLLYRHPMGDVTEGVFIVYPPRAGAGPDEGSEFSITYEKELAQTLIEDPEWKKYFEYRGVEAGDTLTLPN</sequence>
<keyword evidence="2" id="KW-0012">Acyltransferase</keyword>
<dbReference type="Pfam" id="PF02458">
    <property type="entry name" value="Transferase"/>
    <property type="match status" value="1"/>
</dbReference>
<evidence type="ECO:0000313" key="3">
    <source>
        <dbReference type="EMBL" id="KAH8689593.1"/>
    </source>
</evidence>
<protein>
    <submittedName>
        <fullName evidence="3">Transferase</fullName>
    </submittedName>
</protein>
<organism evidence="3 4">
    <name type="scientific">Talaromyces proteolyticus</name>
    <dbReference type="NCBI Taxonomy" id="1131652"/>
    <lineage>
        <taxon>Eukaryota</taxon>
        <taxon>Fungi</taxon>
        <taxon>Dikarya</taxon>
        <taxon>Ascomycota</taxon>
        <taxon>Pezizomycotina</taxon>
        <taxon>Eurotiomycetes</taxon>
        <taxon>Eurotiomycetidae</taxon>
        <taxon>Eurotiales</taxon>
        <taxon>Trichocomaceae</taxon>
        <taxon>Talaromyces</taxon>
        <taxon>Talaromyces sect. Bacilispori</taxon>
    </lineage>
</organism>
<evidence type="ECO:0000313" key="4">
    <source>
        <dbReference type="Proteomes" id="UP001201262"/>
    </source>
</evidence>
<evidence type="ECO:0000256" key="1">
    <source>
        <dbReference type="ARBA" id="ARBA00022679"/>
    </source>
</evidence>
<gene>
    <name evidence="3" type="ORF">BGW36DRAFT_352020</name>
</gene>
<keyword evidence="4" id="KW-1185">Reference proteome</keyword>
<reference evidence="3" key="1">
    <citation type="submission" date="2021-12" db="EMBL/GenBank/DDBJ databases">
        <title>Convergent genome expansion in fungi linked to evolution of root-endophyte symbiosis.</title>
        <authorList>
            <consortium name="DOE Joint Genome Institute"/>
            <person name="Ke Y.-H."/>
            <person name="Bonito G."/>
            <person name="Liao H.-L."/>
            <person name="Looney B."/>
            <person name="Rojas-Flechas A."/>
            <person name="Nash J."/>
            <person name="Hameed K."/>
            <person name="Schadt C."/>
            <person name="Martin F."/>
            <person name="Crous P.W."/>
            <person name="Miettinen O."/>
            <person name="Magnuson J.K."/>
            <person name="Labbe J."/>
            <person name="Jacobson D."/>
            <person name="Doktycz M.J."/>
            <person name="Veneault-Fourrey C."/>
            <person name="Kuo A."/>
            <person name="Mondo S."/>
            <person name="Calhoun S."/>
            <person name="Riley R."/>
            <person name="Ohm R."/>
            <person name="LaButti K."/>
            <person name="Andreopoulos B."/>
            <person name="Pangilinan J."/>
            <person name="Nolan M."/>
            <person name="Tritt A."/>
            <person name="Clum A."/>
            <person name="Lipzen A."/>
            <person name="Daum C."/>
            <person name="Barry K."/>
            <person name="Grigoriev I.V."/>
            <person name="Vilgalys R."/>
        </authorList>
    </citation>
    <scope>NUCLEOTIDE SEQUENCE</scope>
    <source>
        <strain evidence="3">PMI_201</strain>
    </source>
</reference>
<dbReference type="Gene3D" id="3.30.559.10">
    <property type="entry name" value="Chloramphenicol acetyltransferase-like domain"/>
    <property type="match status" value="2"/>
</dbReference>
<dbReference type="EMBL" id="JAJTJA010000015">
    <property type="protein sequence ID" value="KAH8689593.1"/>
    <property type="molecule type" value="Genomic_DNA"/>
</dbReference>
<accession>A0AAD4PST3</accession>
<dbReference type="RefSeq" id="XP_046065947.1">
    <property type="nucleotide sequence ID" value="XM_046213374.1"/>
</dbReference>
<dbReference type="PANTHER" id="PTHR31896:SF13">
    <property type="entry name" value="TRICHOTHECENE 3-O-ACETYLTRANSFERASE"/>
    <property type="match status" value="1"/>
</dbReference>
<evidence type="ECO:0000256" key="2">
    <source>
        <dbReference type="ARBA" id="ARBA00023315"/>
    </source>
</evidence>
<dbReference type="PANTHER" id="PTHR31896">
    <property type="entry name" value="FAMILY REGULATORY PROTEIN, PUTATIVE (AFU_ORTHOLOGUE AFUA_3G14730)-RELATED"/>
    <property type="match status" value="1"/>
</dbReference>
<dbReference type="GeneID" id="70243661"/>